<dbReference type="GO" id="GO:0007165">
    <property type="term" value="P:signal transduction"/>
    <property type="evidence" value="ECO:0007669"/>
    <property type="project" value="InterPro"/>
</dbReference>
<dbReference type="Gene3D" id="2.60.40.840">
    <property type="match status" value="1"/>
</dbReference>
<dbReference type="Pfam" id="PF00339">
    <property type="entry name" value="Arrestin_N"/>
    <property type="match status" value="1"/>
</dbReference>
<protein>
    <submittedName>
        <fullName evidence="4">Arrestin-like protein</fullName>
    </submittedName>
</protein>
<dbReference type="InterPro" id="IPR014753">
    <property type="entry name" value="Arrestin_N"/>
</dbReference>
<evidence type="ECO:0000313" key="5">
    <source>
        <dbReference type="Proteomes" id="UP000037510"/>
    </source>
</evidence>
<dbReference type="Pfam" id="PF02752">
    <property type="entry name" value="Arrestin_C"/>
    <property type="match status" value="1"/>
</dbReference>
<dbReference type="Proteomes" id="UP000037510">
    <property type="component" value="Unassembled WGS sequence"/>
</dbReference>
<comment type="caution">
    <text evidence="4">The sequence shown here is derived from an EMBL/GenBank/DDBJ whole genome shotgun (WGS) entry which is preliminary data.</text>
</comment>
<dbReference type="InterPro" id="IPR011022">
    <property type="entry name" value="Arrestin_C-like"/>
</dbReference>
<accession>A0A0L7KME8</accession>
<keyword evidence="2" id="KW-0716">Sensory transduction</keyword>
<dbReference type="SUPFAM" id="SSF81296">
    <property type="entry name" value="E set domains"/>
    <property type="match status" value="2"/>
</dbReference>
<dbReference type="PANTHER" id="PTHR11792">
    <property type="entry name" value="ARRESTIN"/>
    <property type="match status" value="1"/>
</dbReference>
<feature type="domain" description="Arrestin C-terminal-like" evidence="3">
    <location>
        <begin position="175"/>
        <end position="333"/>
    </location>
</feature>
<dbReference type="GO" id="GO:0001664">
    <property type="term" value="F:G protein-coupled receptor binding"/>
    <property type="evidence" value="ECO:0007669"/>
    <property type="project" value="TreeGrafter"/>
</dbReference>
<reference evidence="4 5" key="1">
    <citation type="journal article" date="2015" name="Genome Biol. Evol.">
        <title>The genome of winter moth (Operophtera brumata) provides a genomic perspective on sexual dimorphism and phenology.</title>
        <authorList>
            <person name="Derks M.F."/>
            <person name="Smit S."/>
            <person name="Salis L."/>
            <person name="Schijlen E."/>
            <person name="Bossers A."/>
            <person name="Mateman C."/>
            <person name="Pijl A.S."/>
            <person name="de Ridder D."/>
            <person name="Groenen M.A."/>
            <person name="Visser M.E."/>
            <person name="Megens H.J."/>
        </authorList>
    </citation>
    <scope>NUCLEOTIDE SEQUENCE [LARGE SCALE GENOMIC DNA]</scope>
    <source>
        <strain evidence="4">WM2013NL</strain>
        <tissue evidence="4">Head and thorax</tissue>
    </source>
</reference>
<proteinExistence type="inferred from homology"/>
<dbReference type="STRING" id="104452.A0A0L7KME8"/>
<dbReference type="GO" id="GO:0002031">
    <property type="term" value="P:G protein-coupled receptor internalization"/>
    <property type="evidence" value="ECO:0007669"/>
    <property type="project" value="TreeGrafter"/>
</dbReference>
<gene>
    <name evidence="4" type="ORF">OBRU01_24017</name>
</gene>
<dbReference type="PANTHER" id="PTHR11792:SF16">
    <property type="entry name" value="PHOSRESTIN-2"/>
    <property type="match status" value="1"/>
</dbReference>
<name>A0A0L7KME8_OPEBR</name>
<dbReference type="InterPro" id="IPR014756">
    <property type="entry name" value="Ig_E-set"/>
</dbReference>
<dbReference type="InterPro" id="IPR011021">
    <property type="entry name" value="Arrestin-like_N"/>
</dbReference>
<organism evidence="4 5">
    <name type="scientific">Operophtera brumata</name>
    <name type="common">Winter moth</name>
    <name type="synonym">Phalaena brumata</name>
    <dbReference type="NCBI Taxonomy" id="104452"/>
    <lineage>
        <taxon>Eukaryota</taxon>
        <taxon>Metazoa</taxon>
        <taxon>Ecdysozoa</taxon>
        <taxon>Arthropoda</taxon>
        <taxon>Hexapoda</taxon>
        <taxon>Insecta</taxon>
        <taxon>Pterygota</taxon>
        <taxon>Neoptera</taxon>
        <taxon>Endopterygota</taxon>
        <taxon>Lepidoptera</taxon>
        <taxon>Glossata</taxon>
        <taxon>Ditrysia</taxon>
        <taxon>Geometroidea</taxon>
        <taxon>Geometridae</taxon>
        <taxon>Larentiinae</taxon>
        <taxon>Operophtera</taxon>
    </lineage>
</organism>
<dbReference type="EMBL" id="JTDY01008977">
    <property type="protein sequence ID" value="KOB64246.1"/>
    <property type="molecule type" value="Genomic_DNA"/>
</dbReference>
<evidence type="ECO:0000313" key="4">
    <source>
        <dbReference type="EMBL" id="KOB64246.1"/>
    </source>
</evidence>
<dbReference type="InterPro" id="IPR000698">
    <property type="entry name" value="Arrestin"/>
</dbReference>
<evidence type="ECO:0000259" key="3">
    <source>
        <dbReference type="SMART" id="SM01017"/>
    </source>
</evidence>
<dbReference type="Gene3D" id="2.60.40.640">
    <property type="match status" value="1"/>
</dbReference>
<dbReference type="AlphaFoldDB" id="A0A0L7KME8"/>
<keyword evidence="5" id="KW-1185">Reference proteome</keyword>
<dbReference type="InterPro" id="IPR014752">
    <property type="entry name" value="Arrestin-like_C"/>
</dbReference>
<dbReference type="SMART" id="SM01017">
    <property type="entry name" value="Arrestin_C"/>
    <property type="match status" value="1"/>
</dbReference>
<comment type="similarity">
    <text evidence="1">Belongs to the arrestin family.</text>
</comment>
<dbReference type="GO" id="GO:0005737">
    <property type="term" value="C:cytoplasm"/>
    <property type="evidence" value="ECO:0007669"/>
    <property type="project" value="TreeGrafter"/>
</dbReference>
<evidence type="ECO:0000256" key="1">
    <source>
        <dbReference type="ARBA" id="ARBA00005298"/>
    </source>
</evidence>
<evidence type="ECO:0000256" key="2">
    <source>
        <dbReference type="ARBA" id="ARBA00022606"/>
    </source>
</evidence>
<sequence length="352" mass="38903">MGQCCGRQERLMKKLGDSAFPFRLQVPAGAPGSVTLQPGLEDEGEPCGVHYYVKLFVGESEIDRSHRRSTVALGIRKVQYAPSKPGQQPCTVVRKDFVLSPGQLELELTLDKQLTHNKVQYAPSKPGQQPCTVVRKDFVLSPGQLELELTLDKQYAPSKPGQQQCTVMRKDFVLSPGQLELELTLNKQLYMHGETVAINMCVRNHSTKVVKKIKASIQQGVDVVLFQSGQYRNIVAGVETQDGCPLQPGSNLQKVLHLTPLLTSNRDKRGIALDGQLKRTDTTLASTTLLLDAEQRDAFGIVVSYSVKVKLYLGALSGELEGRAKVIHADSQADVELFRQDTVHHQESVEVY</sequence>